<evidence type="ECO:0000256" key="2">
    <source>
        <dbReference type="SAM" id="MobiDB-lite"/>
    </source>
</evidence>
<gene>
    <name evidence="3" type="ORF">K461DRAFT_270597</name>
</gene>
<keyword evidence="1" id="KW-0175">Coiled coil</keyword>
<feature type="region of interest" description="Disordered" evidence="2">
    <location>
        <begin position="1"/>
        <end position="105"/>
    </location>
</feature>
<dbReference type="EMBL" id="ML996090">
    <property type="protein sequence ID" value="KAF2150062.1"/>
    <property type="molecule type" value="Genomic_DNA"/>
</dbReference>
<evidence type="ECO:0000313" key="4">
    <source>
        <dbReference type="Proteomes" id="UP000799439"/>
    </source>
</evidence>
<dbReference type="Proteomes" id="UP000799439">
    <property type="component" value="Unassembled WGS sequence"/>
</dbReference>
<evidence type="ECO:0000256" key="1">
    <source>
        <dbReference type="SAM" id="Coils"/>
    </source>
</evidence>
<organism evidence="3 4">
    <name type="scientific">Myriangium duriaei CBS 260.36</name>
    <dbReference type="NCBI Taxonomy" id="1168546"/>
    <lineage>
        <taxon>Eukaryota</taxon>
        <taxon>Fungi</taxon>
        <taxon>Dikarya</taxon>
        <taxon>Ascomycota</taxon>
        <taxon>Pezizomycotina</taxon>
        <taxon>Dothideomycetes</taxon>
        <taxon>Dothideomycetidae</taxon>
        <taxon>Myriangiales</taxon>
        <taxon>Myriangiaceae</taxon>
        <taxon>Myriangium</taxon>
    </lineage>
</organism>
<comment type="caution">
    <text evidence="3">The sequence shown here is derived from an EMBL/GenBank/DDBJ whole genome shotgun (WGS) entry which is preliminary data.</text>
</comment>
<dbReference type="AlphaFoldDB" id="A0A9P4IYA6"/>
<feature type="coiled-coil region" evidence="1">
    <location>
        <begin position="122"/>
        <end position="149"/>
    </location>
</feature>
<proteinExistence type="predicted"/>
<feature type="compositionally biased region" description="Polar residues" evidence="2">
    <location>
        <begin position="68"/>
        <end position="102"/>
    </location>
</feature>
<feature type="compositionally biased region" description="Polar residues" evidence="2">
    <location>
        <begin position="19"/>
        <end position="50"/>
    </location>
</feature>
<protein>
    <submittedName>
        <fullName evidence="3">Uncharacterized protein</fullName>
    </submittedName>
</protein>
<name>A0A9P4IYA6_9PEZI</name>
<keyword evidence="4" id="KW-1185">Reference proteome</keyword>
<evidence type="ECO:0000313" key="3">
    <source>
        <dbReference type="EMBL" id="KAF2150062.1"/>
    </source>
</evidence>
<sequence length="175" mass="19809">MGLPISPSKYSSRPAVSLSRATQKQANASAETSQRPATSTGQVADFSFSSPMIVRPGFRSGPDLRLRQSLQQRSTVRQSIESQARESFSNPRLQRPLQNEWQTNDHRAESLESEIEPRDMEIASLRHHIRLLRHQVRQLHEENEFFRDNMGEALEIMQGVSDGGQRIGLGDDARE</sequence>
<reference evidence="3" key="1">
    <citation type="journal article" date="2020" name="Stud. Mycol.">
        <title>101 Dothideomycetes genomes: a test case for predicting lifestyles and emergence of pathogens.</title>
        <authorList>
            <person name="Haridas S."/>
            <person name="Albert R."/>
            <person name="Binder M."/>
            <person name="Bloem J."/>
            <person name="Labutti K."/>
            <person name="Salamov A."/>
            <person name="Andreopoulos B."/>
            <person name="Baker S."/>
            <person name="Barry K."/>
            <person name="Bills G."/>
            <person name="Bluhm B."/>
            <person name="Cannon C."/>
            <person name="Castanera R."/>
            <person name="Culley D."/>
            <person name="Daum C."/>
            <person name="Ezra D."/>
            <person name="Gonzalez J."/>
            <person name="Henrissat B."/>
            <person name="Kuo A."/>
            <person name="Liang C."/>
            <person name="Lipzen A."/>
            <person name="Lutzoni F."/>
            <person name="Magnuson J."/>
            <person name="Mondo S."/>
            <person name="Nolan M."/>
            <person name="Ohm R."/>
            <person name="Pangilinan J."/>
            <person name="Park H.-J."/>
            <person name="Ramirez L."/>
            <person name="Alfaro M."/>
            <person name="Sun H."/>
            <person name="Tritt A."/>
            <person name="Yoshinaga Y."/>
            <person name="Zwiers L.-H."/>
            <person name="Turgeon B."/>
            <person name="Goodwin S."/>
            <person name="Spatafora J."/>
            <person name="Crous P."/>
            <person name="Grigoriev I."/>
        </authorList>
    </citation>
    <scope>NUCLEOTIDE SEQUENCE</scope>
    <source>
        <strain evidence="3">CBS 260.36</strain>
    </source>
</reference>
<accession>A0A9P4IYA6</accession>